<comment type="similarity">
    <text evidence="1">Belongs to the AHA1 family.</text>
</comment>
<dbReference type="Proteomes" id="UP001165368">
    <property type="component" value="Unassembled WGS sequence"/>
</dbReference>
<dbReference type="EMBL" id="JAKLTQ010000034">
    <property type="protein sequence ID" value="MCG2624873.1"/>
    <property type="molecule type" value="Genomic_DNA"/>
</dbReference>
<proteinExistence type="inferred from homology"/>
<evidence type="ECO:0000313" key="4">
    <source>
        <dbReference type="EMBL" id="MCG2624873.1"/>
    </source>
</evidence>
<dbReference type="Pfam" id="PF08327">
    <property type="entry name" value="AHSA1"/>
    <property type="match status" value="1"/>
</dbReference>
<feature type="domain" description="Activator of Hsp90 ATPase homologue 1/2-like C-terminal" evidence="3">
    <location>
        <begin position="34"/>
        <end position="150"/>
    </location>
</feature>
<dbReference type="InterPro" id="IPR013538">
    <property type="entry name" value="ASHA1/2-like_C"/>
</dbReference>
<organism evidence="4 5">
    <name type="scientific">Arthrobacter hankyongi</name>
    <dbReference type="NCBI Taxonomy" id="2904801"/>
    <lineage>
        <taxon>Bacteria</taxon>
        <taxon>Bacillati</taxon>
        <taxon>Actinomycetota</taxon>
        <taxon>Actinomycetes</taxon>
        <taxon>Micrococcales</taxon>
        <taxon>Micrococcaceae</taxon>
        <taxon>Arthrobacter</taxon>
    </lineage>
</organism>
<gene>
    <name evidence="4" type="ORF">LVY72_23565</name>
</gene>
<protein>
    <submittedName>
        <fullName evidence="4">SRPBCC domain-containing protein</fullName>
    </submittedName>
</protein>
<feature type="region of interest" description="Disordered" evidence="2">
    <location>
        <begin position="1"/>
        <end position="21"/>
    </location>
</feature>
<keyword evidence="5" id="KW-1185">Reference proteome</keyword>
<evidence type="ECO:0000259" key="3">
    <source>
        <dbReference type="Pfam" id="PF08327"/>
    </source>
</evidence>
<dbReference type="InterPro" id="IPR023393">
    <property type="entry name" value="START-like_dom_sf"/>
</dbReference>
<evidence type="ECO:0000313" key="5">
    <source>
        <dbReference type="Proteomes" id="UP001165368"/>
    </source>
</evidence>
<comment type="caution">
    <text evidence="4">The sequence shown here is derived from an EMBL/GenBank/DDBJ whole genome shotgun (WGS) entry which is preliminary data.</text>
</comment>
<dbReference type="RefSeq" id="WP_237827330.1">
    <property type="nucleotide sequence ID" value="NZ_JAKLTQ010000034.1"/>
</dbReference>
<reference evidence="4" key="1">
    <citation type="submission" date="2022-01" db="EMBL/GenBank/DDBJ databases">
        <authorList>
            <person name="Jo J.-H."/>
            <person name="Im W.-T."/>
        </authorList>
    </citation>
    <scope>NUCLEOTIDE SEQUENCE</scope>
    <source>
        <strain evidence="4">I2-34</strain>
    </source>
</reference>
<evidence type="ECO:0000256" key="1">
    <source>
        <dbReference type="ARBA" id="ARBA00006817"/>
    </source>
</evidence>
<dbReference type="SUPFAM" id="SSF55961">
    <property type="entry name" value="Bet v1-like"/>
    <property type="match status" value="1"/>
</dbReference>
<name>A0ABS9LEC2_9MICC</name>
<dbReference type="Gene3D" id="3.30.530.20">
    <property type="match status" value="1"/>
</dbReference>
<evidence type="ECO:0000256" key="2">
    <source>
        <dbReference type="SAM" id="MobiDB-lite"/>
    </source>
</evidence>
<sequence length="161" mass="17772">MSPSLFSHAPDLPDRPEPQPPVHCEVTVPHAATEAFEGFTDLIHLWWPVDSHSVYGEGSHVEFEDRVLTETSPADEVSIWGDVLDWQPPVRLRVTWHPGTTPATAGTVDVEFAPAADGSTVVRLTHTGWERDPEGASRRAEYAAGWPPVLHRYVRFMGGTA</sequence>
<accession>A0ABS9LEC2</accession>